<sequence>MAEKFHIGAYHIYEIWEHYEYLQQGLDNQNDFSSPPDSNEGLILDKSQTKEILAKETSTKKISQKKKYAQILFDISRREANLEKLIKDTERLAPICSSLPQ</sequence>
<dbReference type="EMBL" id="CAJVQB010027495">
    <property type="protein sequence ID" value="CAG8810646.1"/>
    <property type="molecule type" value="Genomic_DNA"/>
</dbReference>
<accession>A0ABN7W153</accession>
<evidence type="ECO:0000313" key="2">
    <source>
        <dbReference type="Proteomes" id="UP000789901"/>
    </source>
</evidence>
<name>A0ABN7W153_GIGMA</name>
<gene>
    <name evidence="1" type="ORF">GMARGA_LOCUS25137</name>
</gene>
<protein>
    <submittedName>
        <fullName evidence="1">13066_t:CDS:1</fullName>
    </submittedName>
</protein>
<proteinExistence type="predicted"/>
<comment type="caution">
    <text evidence="1">The sequence shown here is derived from an EMBL/GenBank/DDBJ whole genome shotgun (WGS) entry which is preliminary data.</text>
</comment>
<organism evidence="1 2">
    <name type="scientific">Gigaspora margarita</name>
    <dbReference type="NCBI Taxonomy" id="4874"/>
    <lineage>
        <taxon>Eukaryota</taxon>
        <taxon>Fungi</taxon>
        <taxon>Fungi incertae sedis</taxon>
        <taxon>Mucoromycota</taxon>
        <taxon>Glomeromycotina</taxon>
        <taxon>Glomeromycetes</taxon>
        <taxon>Diversisporales</taxon>
        <taxon>Gigasporaceae</taxon>
        <taxon>Gigaspora</taxon>
    </lineage>
</organism>
<evidence type="ECO:0000313" key="1">
    <source>
        <dbReference type="EMBL" id="CAG8810646.1"/>
    </source>
</evidence>
<keyword evidence="2" id="KW-1185">Reference proteome</keyword>
<dbReference type="Proteomes" id="UP000789901">
    <property type="component" value="Unassembled WGS sequence"/>
</dbReference>
<reference evidence="1 2" key="1">
    <citation type="submission" date="2021-06" db="EMBL/GenBank/DDBJ databases">
        <authorList>
            <person name="Kallberg Y."/>
            <person name="Tangrot J."/>
            <person name="Rosling A."/>
        </authorList>
    </citation>
    <scope>NUCLEOTIDE SEQUENCE [LARGE SCALE GENOMIC DNA]</scope>
    <source>
        <strain evidence="1 2">120-4 pot B 10/14</strain>
    </source>
</reference>